<dbReference type="AlphaFoldDB" id="A0A438IFW4"/>
<evidence type="ECO:0000313" key="2">
    <source>
        <dbReference type="Proteomes" id="UP000288805"/>
    </source>
</evidence>
<sequence length="68" mass="7936">MNTKQGTSSVTEYYNSLKGLLMELDLYQNMEMEFAADSKKMEMLEMGRVFRFLLGQVILNLIKDGKEY</sequence>
<dbReference type="EMBL" id="QGNW01000112">
    <property type="protein sequence ID" value="RVW95633.1"/>
    <property type="molecule type" value="Genomic_DNA"/>
</dbReference>
<protein>
    <recommendedName>
        <fullName evidence="3">Retrotransposon gag domain-containing protein</fullName>
    </recommendedName>
</protein>
<gene>
    <name evidence="1" type="ORF">CK203_031572</name>
</gene>
<accession>A0A438IFW4</accession>
<dbReference type="Proteomes" id="UP000288805">
    <property type="component" value="Unassembled WGS sequence"/>
</dbReference>
<evidence type="ECO:0000313" key="1">
    <source>
        <dbReference type="EMBL" id="RVW95633.1"/>
    </source>
</evidence>
<organism evidence="1 2">
    <name type="scientific">Vitis vinifera</name>
    <name type="common">Grape</name>
    <dbReference type="NCBI Taxonomy" id="29760"/>
    <lineage>
        <taxon>Eukaryota</taxon>
        <taxon>Viridiplantae</taxon>
        <taxon>Streptophyta</taxon>
        <taxon>Embryophyta</taxon>
        <taxon>Tracheophyta</taxon>
        <taxon>Spermatophyta</taxon>
        <taxon>Magnoliopsida</taxon>
        <taxon>eudicotyledons</taxon>
        <taxon>Gunneridae</taxon>
        <taxon>Pentapetalae</taxon>
        <taxon>rosids</taxon>
        <taxon>Vitales</taxon>
        <taxon>Vitaceae</taxon>
        <taxon>Viteae</taxon>
        <taxon>Vitis</taxon>
    </lineage>
</organism>
<name>A0A438IFW4_VITVI</name>
<comment type="caution">
    <text evidence="1">The sequence shown here is derived from an EMBL/GenBank/DDBJ whole genome shotgun (WGS) entry which is preliminary data.</text>
</comment>
<reference evidence="1 2" key="1">
    <citation type="journal article" date="2018" name="PLoS Genet.">
        <title>Population sequencing reveals clonal diversity and ancestral inbreeding in the grapevine cultivar Chardonnay.</title>
        <authorList>
            <person name="Roach M.J."/>
            <person name="Johnson D.L."/>
            <person name="Bohlmann J."/>
            <person name="van Vuuren H.J."/>
            <person name="Jones S.J."/>
            <person name="Pretorius I.S."/>
            <person name="Schmidt S.A."/>
            <person name="Borneman A.R."/>
        </authorList>
    </citation>
    <scope>NUCLEOTIDE SEQUENCE [LARGE SCALE GENOMIC DNA]</scope>
    <source>
        <strain evidence="2">cv. Chardonnay</strain>
        <tissue evidence="1">Leaf</tissue>
    </source>
</reference>
<proteinExistence type="predicted"/>
<evidence type="ECO:0008006" key="3">
    <source>
        <dbReference type="Google" id="ProtNLM"/>
    </source>
</evidence>